<reference evidence="10" key="1">
    <citation type="submission" date="2021-01" db="EMBL/GenBank/DDBJ databases">
        <authorList>
            <consortium name="Genoscope - CEA"/>
            <person name="William W."/>
        </authorList>
    </citation>
    <scope>NUCLEOTIDE SEQUENCE</scope>
</reference>
<dbReference type="EMBL" id="CAJJDM010000115">
    <property type="protein sequence ID" value="CAD8100387.1"/>
    <property type="molecule type" value="Genomic_DNA"/>
</dbReference>
<dbReference type="OMA" id="WQELTIL"/>
<dbReference type="GO" id="GO:0046081">
    <property type="term" value="P:dUTP catabolic process"/>
    <property type="evidence" value="ECO:0007669"/>
    <property type="project" value="UniProtKB-UniRule"/>
</dbReference>
<comment type="function">
    <text evidence="8">Involved in nucleotide metabolism via production of dUMP, the immediate precursor of thymidine nucleotides, and decreases the intracellular concentration of dUTP so that uracil cannot be incorporated into DNA.</text>
</comment>
<evidence type="ECO:0000256" key="6">
    <source>
        <dbReference type="ARBA" id="ARBA00023080"/>
    </source>
</evidence>
<keyword evidence="5 8" id="KW-0460">Magnesium</keyword>
<evidence type="ECO:0000256" key="4">
    <source>
        <dbReference type="ARBA" id="ARBA00022801"/>
    </source>
</evidence>
<evidence type="ECO:0000256" key="8">
    <source>
        <dbReference type="RuleBase" id="RU367024"/>
    </source>
</evidence>
<feature type="domain" description="dUTPase-like" evidence="9">
    <location>
        <begin position="10"/>
        <end position="138"/>
    </location>
</feature>
<evidence type="ECO:0000256" key="5">
    <source>
        <dbReference type="ARBA" id="ARBA00022842"/>
    </source>
</evidence>
<comment type="similarity">
    <text evidence="3 8">Belongs to the dUTPase family.</text>
</comment>
<dbReference type="InterPro" id="IPR008181">
    <property type="entry name" value="dUTPase"/>
</dbReference>
<dbReference type="AlphaFoldDB" id="A0A8S1PB34"/>
<keyword evidence="4 8" id="KW-0378">Hydrolase</keyword>
<dbReference type="Pfam" id="PF00692">
    <property type="entry name" value="dUTPase"/>
    <property type="match status" value="1"/>
</dbReference>
<dbReference type="InterPro" id="IPR029054">
    <property type="entry name" value="dUTPase-like"/>
</dbReference>
<evidence type="ECO:0000313" key="11">
    <source>
        <dbReference type="Proteomes" id="UP000688137"/>
    </source>
</evidence>
<evidence type="ECO:0000256" key="1">
    <source>
        <dbReference type="ARBA" id="ARBA00001946"/>
    </source>
</evidence>
<dbReference type="PANTHER" id="PTHR11241:SF0">
    <property type="entry name" value="DEOXYURIDINE 5'-TRIPHOSPHATE NUCLEOTIDOHYDROLASE"/>
    <property type="match status" value="1"/>
</dbReference>
<comment type="catalytic activity">
    <reaction evidence="7 8">
        <text>dUTP + H2O = dUMP + diphosphate + H(+)</text>
        <dbReference type="Rhea" id="RHEA:10248"/>
        <dbReference type="ChEBI" id="CHEBI:15377"/>
        <dbReference type="ChEBI" id="CHEBI:15378"/>
        <dbReference type="ChEBI" id="CHEBI:33019"/>
        <dbReference type="ChEBI" id="CHEBI:61555"/>
        <dbReference type="ChEBI" id="CHEBI:246422"/>
        <dbReference type="EC" id="3.6.1.23"/>
    </reaction>
</comment>
<evidence type="ECO:0000256" key="7">
    <source>
        <dbReference type="ARBA" id="ARBA00047686"/>
    </source>
</evidence>
<protein>
    <recommendedName>
        <fullName evidence="8">Deoxyuridine 5'-triphosphate nucleotidohydrolase</fullName>
        <shortName evidence="8">dUTPase</shortName>
        <ecNumber evidence="8">3.6.1.23</ecNumber>
    </recommendedName>
    <alternativeName>
        <fullName evidence="8">dUTP pyrophosphatase</fullName>
    </alternativeName>
</protein>
<evidence type="ECO:0000256" key="2">
    <source>
        <dbReference type="ARBA" id="ARBA00005142"/>
    </source>
</evidence>
<comment type="caution">
    <text evidence="10">The sequence shown here is derived from an EMBL/GenBank/DDBJ whole genome shotgun (WGS) entry which is preliminary data.</text>
</comment>
<dbReference type="InterPro" id="IPR033704">
    <property type="entry name" value="dUTPase_trimeric"/>
</dbReference>
<gene>
    <name evidence="10" type="ORF">PPRIM_AZ9-3.1.T1120089</name>
</gene>
<dbReference type="CDD" id="cd07557">
    <property type="entry name" value="trimeric_dUTPase"/>
    <property type="match status" value="1"/>
</dbReference>
<dbReference type="PANTHER" id="PTHR11241">
    <property type="entry name" value="DEOXYURIDINE 5'-TRIPHOSPHATE NUCLEOTIDOHYDROLASE"/>
    <property type="match status" value="1"/>
</dbReference>
<dbReference type="Proteomes" id="UP000688137">
    <property type="component" value="Unassembled WGS sequence"/>
</dbReference>
<name>A0A8S1PB34_PARPR</name>
<evidence type="ECO:0000259" key="9">
    <source>
        <dbReference type="Pfam" id="PF00692"/>
    </source>
</evidence>
<comment type="pathway">
    <text evidence="2 8">Pyrimidine metabolism; dUMP biosynthesis; dUMP from dCTP (dUTP route): step 2/2.</text>
</comment>
<sequence length="231" mass="25960">MIYVKRLIEKAIIPKKGSLKAAGYDLFSAEDTIVPAKGKQVIKTGISMALLEGTYGRIAPRSGLAAKNFIDVGAGVIDEDYRGEICVLLFNFGDNDFKVNYGDRIAQMIIEYVVQTEIQETENLSETQRGEGGFGSTGVKLIQNTNNQSQQLKQKLQNLQQLNNDQPEPWQELTILDLYSLFSNGHINSKQKQQLGEITMKGDKKVYELFKKNEGKNEQIIIQQLLNLIEE</sequence>
<dbReference type="NCBIfam" id="NF001862">
    <property type="entry name" value="PRK00601.1"/>
    <property type="match status" value="1"/>
</dbReference>
<dbReference type="EC" id="3.6.1.23" evidence="8"/>
<dbReference type="FunFam" id="2.70.40.10:FF:000004">
    <property type="entry name" value="Deoxyuridine triphosphatase"/>
    <property type="match status" value="1"/>
</dbReference>
<dbReference type="GO" id="GO:0000287">
    <property type="term" value="F:magnesium ion binding"/>
    <property type="evidence" value="ECO:0007669"/>
    <property type="project" value="UniProtKB-UniRule"/>
</dbReference>
<organism evidence="10 11">
    <name type="scientific">Paramecium primaurelia</name>
    <dbReference type="NCBI Taxonomy" id="5886"/>
    <lineage>
        <taxon>Eukaryota</taxon>
        <taxon>Sar</taxon>
        <taxon>Alveolata</taxon>
        <taxon>Ciliophora</taxon>
        <taxon>Intramacronucleata</taxon>
        <taxon>Oligohymenophorea</taxon>
        <taxon>Peniculida</taxon>
        <taxon>Parameciidae</taxon>
        <taxon>Paramecium</taxon>
    </lineage>
</organism>
<proteinExistence type="inferred from homology"/>
<evidence type="ECO:0000313" key="10">
    <source>
        <dbReference type="EMBL" id="CAD8100387.1"/>
    </source>
</evidence>
<dbReference type="NCBIfam" id="TIGR00576">
    <property type="entry name" value="dut"/>
    <property type="match status" value="1"/>
</dbReference>
<dbReference type="GO" id="GO:0006226">
    <property type="term" value="P:dUMP biosynthetic process"/>
    <property type="evidence" value="ECO:0007669"/>
    <property type="project" value="UniProtKB-UniRule"/>
</dbReference>
<comment type="cofactor">
    <cofactor evidence="1 8">
        <name>Mg(2+)</name>
        <dbReference type="ChEBI" id="CHEBI:18420"/>
    </cofactor>
</comment>
<accession>A0A8S1PB34</accession>
<dbReference type="GO" id="GO:0004170">
    <property type="term" value="F:dUTP diphosphatase activity"/>
    <property type="evidence" value="ECO:0007669"/>
    <property type="project" value="UniProtKB-UniRule"/>
</dbReference>
<evidence type="ECO:0000256" key="3">
    <source>
        <dbReference type="ARBA" id="ARBA00006581"/>
    </source>
</evidence>
<keyword evidence="8" id="KW-0479">Metal-binding</keyword>
<keyword evidence="11" id="KW-1185">Reference proteome</keyword>
<keyword evidence="6 8" id="KW-0546">Nucleotide metabolism</keyword>